<dbReference type="Gene3D" id="3.30.470.20">
    <property type="entry name" value="ATP-grasp fold, B domain"/>
    <property type="match status" value="1"/>
</dbReference>
<keyword evidence="4" id="KW-0067">ATP-binding</keyword>
<keyword evidence="3" id="KW-0547">Nucleotide-binding</keyword>
<protein>
    <recommendedName>
        <fullName evidence="5">Tubulin--tyrosine ligase-like protein 5</fullName>
    </recommendedName>
</protein>
<keyword evidence="9" id="KW-1185">Reference proteome</keyword>
<dbReference type="GO" id="GO:0070740">
    <property type="term" value="F:tubulin-glutamic acid ligase activity"/>
    <property type="evidence" value="ECO:0007669"/>
    <property type="project" value="TreeGrafter"/>
</dbReference>
<dbReference type="SUPFAM" id="SSF56059">
    <property type="entry name" value="Glutathione synthetase ATP-binding domain-like"/>
    <property type="match status" value="1"/>
</dbReference>
<evidence type="ECO:0000256" key="7">
    <source>
        <dbReference type="SAM" id="MobiDB-lite"/>
    </source>
</evidence>
<dbReference type="InterPro" id="IPR004344">
    <property type="entry name" value="TTL/TTLL_fam"/>
</dbReference>
<dbReference type="AlphaFoldDB" id="A0A9P0DQX9"/>
<feature type="compositionally biased region" description="Basic residues" evidence="7">
    <location>
        <begin position="788"/>
        <end position="798"/>
    </location>
</feature>
<organism evidence="8 9">
    <name type="scientific">Phaedon cochleariae</name>
    <name type="common">Mustard beetle</name>
    <dbReference type="NCBI Taxonomy" id="80249"/>
    <lineage>
        <taxon>Eukaryota</taxon>
        <taxon>Metazoa</taxon>
        <taxon>Ecdysozoa</taxon>
        <taxon>Arthropoda</taxon>
        <taxon>Hexapoda</taxon>
        <taxon>Insecta</taxon>
        <taxon>Pterygota</taxon>
        <taxon>Neoptera</taxon>
        <taxon>Endopterygota</taxon>
        <taxon>Coleoptera</taxon>
        <taxon>Polyphaga</taxon>
        <taxon>Cucujiformia</taxon>
        <taxon>Chrysomeloidea</taxon>
        <taxon>Chrysomelidae</taxon>
        <taxon>Chrysomelinae</taxon>
        <taxon>Chrysomelini</taxon>
        <taxon>Phaedon</taxon>
    </lineage>
</organism>
<evidence type="ECO:0000256" key="6">
    <source>
        <dbReference type="ARBA" id="ARBA00049274"/>
    </source>
</evidence>
<comment type="catalytic activity">
    <reaction evidence="6">
        <text>L-glutamyl-[protein] + L-glutamate + ATP = gamma-L-glutamyl-L-glutamyl-[protein] + ADP + phosphate + H(+)</text>
        <dbReference type="Rhea" id="RHEA:60144"/>
        <dbReference type="Rhea" id="RHEA-COMP:10208"/>
        <dbReference type="Rhea" id="RHEA-COMP:15517"/>
        <dbReference type="ChEBI" id="CHEBI:15378"/>
        <dbReference type="ChEBI" id="CHEBI:29973"/>
        <dbReference type="ChEBI" id="CHEBI:29985"/>
        <dbReference type="ChEBI" id="CHEBI:30616"/>
        <dbReference type="ChEBI" id="CHEBI:43474"/>
        <dbReference type="ChEBI" id="CHEBI:143622"/>
        <dbReference type="ChEBI" id="CHEBI:456216"/>
    </reaction>
    <physiologicalReaction direction="left-to-right" evidence="6">
        <dbReference type="Rhea" id="RHEA:60145"/>
    </physiologicalReaction>
</comment>
<dbReference type="PROSITE" id="PS51221">
    <property type="entry name" value="TTL"/>
    <property type="match status" value="1"/>
</dbReference>
<keyword evidence="2" id="KW-0436">Ligase</keyword>
<dbReference type="EMBL" id="OU896708">
    <property type="protein sequence ID" value="CAH1155614.1"/>
    <property type="molecule type" value="Genomic_DNA"/>
</dbReference>
<gene>
    <name evidence="8" type="ORF">PHAECO_LOCUS6165</name>
</gene>
<feature type="region of interest" description="Disordered" evidence="7">
    <location>
        <begin position="769"/>
        <end position="798"/>
    </location>
</feature>
<dbReference type="OrthoDB" id="2016263at2759"/>
<comment type="similarity">
    <text evidence="1">Belongs to the tubulin--tyrosine ligase family.</text>
</comment>
<dbReference type="Pfam" id="PF03133">
    <property type="entry name" value="TTL"/>
    <property type="match status" value="1"/>
</dbReference>
<evidence type="ECO:0000256" key="4">
    <source>
        <dbReference type="ARBA" id="ARBA00022840"/>
    </source>
</evidence>
<dbReference type="GO" id="GO:0000226">
    <property type="term" value="P:microtubule cytoskeleton organization"/>
    <property type="evidence" value="ECO:0007669"/>
    <property type="project" value="TreeGrafter"/>
</dbReference>
<feature type="region of interest" description="Disordered" evidence="7">
    <location>
        <begin position="1"/>
        <end position="33"/>
    </location>
</feature>
<dbReference type="GO" id="GO:0036064">
    <property type="term" value="C:ciliary basal body"/>
    <property type="evidence" value="ECO:0007669"/>
    <property type="project" value="TreeGrafter"/>
</dbReference>
<dbReference type="PANTHER" id="PTHR12241:SF145">
    <property type="entry name" value="TUBULIN POLYGLUTAMYLASE TTLL5"/>
    <property type="match status" value="1"/>
</dbReference>
<evidence type="ECO:0000256" key="1">
    <source>
        <dbReference type="ARBA" id="ARBA00006820"/>
    </source>
</evidence>
<dbReference type="Proteomes" id="UP001153737">
    <property type="component" value="Chromosome 2"/>
</dbReference>
<evidence type="ECO:0000256" key="3">
    <source>
        <dbReference type="ARBA" id="ARBA00022741"/>
    </source>
</evidence>
<dbReference type="GO" id="GO:0005524">
    <property type="term" value="F:ATP binding"/>
    <property type="evidence" value="ECO:0007669"/>
    <property type="project" value="UniProtKB-KW"/>
</dbReference>
<reference evidence="8" key="1">
    <citation type="submission" date="2022-01" db="EMBL/GenBank/DDBJ databases">
        <authorList>
            <person name="King R."/>
        </authorList>
    </citation>
    <scope>NUCLEOTIDE SEQUENCE</scope>
</reference>
<name>A0A9P0DQX9_PHACE</name>
<feature type="region of interest" description="Disordered" evidence="7">
    <location>
        <begin position="579"/>
        <end position="599"/>
    </location>
</feature>
<reference evidence="8" key="2">
    <citation type="submission" date="2022-10" db="EMBL/GenBank/DDBJ databases">
        <authorList>
            <consortium name="ENA_rothamsted_submissions"/>
            <consortium name="culmorum"/>
            <person name="King R."/>
        </authorList>
    </citation>
    <scope>NUCLEOTIDE SEQUENCE</scope>
</reference>
<evidence type="ECO:0000256" key="5">
    <source>
        <dbReference type="ARBA" id="ARBA00041448"/>
    </source>
</evidence>
<sequence>MAKNMNEAFSGNIMNTDLPQKQQSEPNSSVDGHLPEESVIEKNTIADSEHQSDYGPDIIMMEGYEIASEEPNCQNEDSSAWLSRCYLGNSILIFKSSSLANSSENAIQNKPGFKLHITYKVLQAETKLLSKLLKCHGVTEVAPNSSDFNLLWTGSHPKPETLRALASHQRVNHFPRSYELTRKDRLYKNIERMQQIKGLKHFDFIPQTFIMPYEYRELCTTHLRIKGPWIVKPVASSRGRGIFLAETPNQVPAEENLVVAKYISNPLLVAGRKCDLRLYVVVTSFDPLLIYIYEEGLVRFATVKYDSNHKQLWNPCMHLCNYSINKYHSDYLKSDDPSAENVGHKWTLSALLRYLKSEGRDTLLLMSQIEDLIIKAIIATGNSIITACKMFVPHVNNAFELFGFDILIDKNLKPWLLEVNLSPSLNCDSPLDVRLKAAMLADLLTLVGIPAVDPMMINSGSHSQQCDSNFKLRNGQLPMNKIFNASSHSLSEENNVVRNAMAQFQRRGGFVRIFPASDSWDHYSQYLDPSSGIPISGIPTTNIGIGTSYNYNLILHKNLYPEIILGPKHISNCEKKNVDRKIEPQMSRSSKERQNRYERKSIRGSNLTVVPTDVIKEFPNSGLKSILDMLKNGKRITQCDARKIFSRYLVCVLKNIVERPDKSEYIEMVLKFLQRASHFLKSPLNIFLPQDELNFKDKAAMVAKQLSDFLCLYNNETELFVDKQEIVAQIPSKLIDEFLKNARESELEEILVYQTMRCRMTSVSHVNSKSIHITPRSRGTKTPTVPNRSKKSKVLVAS</sequence>
<feature type="compositionally biased region" description="Polar residues" evidence="7">
    <location>
        <begin position="7"/>
        <end position="30"/>
    </location>
</feature>
<dbReference type="PANTHER" id="PTHR12241">
    <property type="entry name" value="TUBULIN POLYGLUTAMYLASE"/>
    <property type="match status" value="1"/>
</dbReference>
<proteinExistence type="inferred from homology"/>
<evidence type="ECO:0000256" key="2">
    <source>
        <dbReference type="ARBA" id="ARBA00022598"/>
    </source>
</evidence>
<accession>A0A9P0DQX9</accession>
<evidence type="ECO:0000313" key="9">
    <source>
        <dbReference type="Proteomes" id="UP001153737"/>
    </source>
</evidence>
<dbReference type="GO" id="GO:0015631">
    <property type="term" value="F:tubulin binding"/>
    <property type="evidence" value="ECO:0007669"/>
    <property type="project" value="TreeGrafter"/>
</dbReference>
<evidence type="ECO:0000313" key="8">
    <source>
        <dbReference type="EMBL" id="CAH1155614.1"/>
    </source>
</evidence>